<evidence type="ECO:0000313" key="2">
    <source>
        <dbReference type="EMBL" id="KAB8195365.1"/>
    </source>
</evidence>
<dbReference type="EMBL" id="VDLX02000004">
    <property type="protein sequence ID" value="KAB8195365.1"/>
    <property type="molecule type" value="Genomic_DNA"/>
</dbReference>
<name>A0A5C4WPM6_9ACTN</name>
<protein>
    <recommendedName>
        <fullName evidence="4">Lactococcin 972 family bacteriocin</fullName>
    </recommendedName>
</protein>
<accession>A0A5C4WPM6</accession>
<evidence type="ECO:0000313" key="3">
    <source>
        <dbReference type="Proteomes" id="UP000312512"/>
    </source>
</evidence>
<dbReference type="RefSeq" id="WP_139630804.1">
    <property type="nucleotide sequence ID" value="NZ_VDLX02000004.1"/>
</dbReference>
<evidence type="ECO:0008006" key="4">
    <source>
        <dbReference type="Google" id="ProtNLM"/>
    </source>
</evidence>
<proteinExistence type="predicted"/>
<evidence type="ECO:0000256" key="1">
    <source>
        <dbReference type="SAM" id="SignalP"/>
    </source>
</evidence>
<keyword evidence="3" id="KW-1185">Reference proteome</keyword>
<organism evidence="2 3">
    <name type="scientific">Nonomuraea phyllanthi</name>
    <dbReference type="NCBI Taxonomy" id="2219224"/>
    <lineage>
        <taxon>Bacteria</taxon>
        <taxon>Bacillati</taxon>
        <taxon>Actinomycetota</taxon>
        <taxon>Actinomycetes</taxon>
        <taxon>Streptosporangiales</taxon>
        <taxon>Streptosporangiaceae</taxon>
        <taxon>Nonomuraea</taxon>
    </lineage>
</organism>
<dbReference type="OrthoDB" id="3541891at2"/>
<feature type="signal peptide" evidence="1">
    <location>
        <begin position="1"/>
        <end position="22"/>
    </location>
</feature>
<gene>
    <name evidence="2" type="ORF">FH608_013520</name>
</gene>
<sequence length="110" mass="11998">MRSSLIATGGTLLAAAALFSSAAPATAGSADWNHRHPDHCWLGVSEDTTYHHVTSHGVFSGTRDADGCNKGSWGHHDDHHSHWLHRNWPTSGNGNFVGTWPDHGFRFDDD</sequence>
<reference evidence="2 3" key="1">
    <citation type="submission" date="2019-10" db="EMBL/GenBank/DDBJ databases">
        <title>Nonomuraea sp. nov., isolated from Phyllanthus amarus.</title>
        <authorList>
            <person name="Klykleung N."/>
            <person name="Tanasupawat S."/>
        </authorList>
    </citation>
    <scope>NUCLEOTIDE SEQUENCE [LARGE SCALE GENOMIC DNA]</scope>
    <source>
        <strain evidence="2 3">PA1-10</strain>
    </source>
</reference>
<comment type="caution">
    <text evidence="2">The sequence shown here is derived from an EMBL/GenBank/DDBJ whole genome shotgun (WGS) entry which is preliminary data.</text>
</comment>
<dbReference type="Proteomes" id="UP000312512">
    <property type="component" value="Unassembled WGS sequence"/>
</dbReference>
<keyword evidence="1" id="KW-0732">Signal</keyword>
<feature type="chain" id="PRO_5038466557" description="Lactococcin 972 family bacteriocin" evidence="1">
    <location>
        <begin position="23"/>
        <end position="110"/>
    </location>
</feature>
<dbReference type="AlphaFoldDB" id="A0A5C4WPM6"/>